<dbReference type="AlphaFoldDB" id="A0A8A1M8E7"/>
<protein>
    <submittedName>
        <fullName evidence="3">Glycoside hydrolase family protein, putative</fullName>
    </submittedName>
</protein>
<evidence type="ECO:0000256" key="1">
    <source>
        <dbReference type="SAM" id="Coils"/>
    </source>
</evidence>
<dbReference type="OrthoDB" id="2142040at2759"/>
<dbReference type="EMBL" id="CP069111">
    <property type="protein sequence ID" value="QSS62251.1"/>
    <property type="molecule type" value="Genomic_DNA"/>
</dbReference>
<organism evidence="3 4">
    <name type="scientific">Ajellomyces capsulatus</name>
    <name type="common">Darling's disease fungus</name>
    <name type="synonym">Histoplasma capsulatum</name>
    <dbReference type="NCBI Taxonomy" id="5037"/>
    <lineage>
        <taxon>Eukaryota</taxon>
        <taxon>Fungi</taxon>
        <taxon>Dikarya</taxon>
        <taxon>Ascomycota</taxon>
        <taxon>Pezizomycotina</taxon>
        <taxon>Eurotiomycetes</taxon>
        <taxon>Eurotiomycetidae</taxon>
        <taxon>Onygenales</taxon>
        <taxon>Ajellomycetaceae</taxon>
        <taxon>Histoplasma</taxon>
    </lineage>
</organism>
<feature type="compositionally biased region" description="Basic and acidic residues" evidence="2">
    <location>
        <begin position="424"/>
        <end position="433"/>
    </location>
</feature>
<feature type="region of interest" description="Disordered" evidence="2">
    <location>
        <begin position="165"/>
        <end position="231"/>
    </location>
</feature>
<evidence type="ECO:0000313" key="3">
    <source>
        <dbReference type="EMBL" id="QSS62251.1"/>
    </source>
</evidence>
<evidence type="ECO:0000256" key="2">
    <source>
        <dbReference type="SAM" id="MobiDB-lite"/>
    </source>
</evidence>
<feature type="coiled-coil region" evidence="1">
    <location>
        <begin position="756"/>
        <end position="783"/>
    </location>
</feature>
<proteinExistence type="predicted"/>
<dbReference type="Proteomes" id="UP000663671">
    <property type="component" value="Chromosome 5"/>
</dbReference>
<gene>
    <name evidence="3" type="ORF">I7I51_04428</name>
</gene>
<reference evidence="3" key="1">
    <citation type="submission" date="2021-01" db="EMBL/GenBank/DDBJ databases">
        <title>Chromosome-level genome assembly of a human fungal pathogen reveals clustering of transcriptionally co-regulated genes.</title>
        <authorList>
            <person name="Voorhies M."/>
            <person name="Cohen S."/>
            <person name="Shea T.P."/>
            <person name="Petrus S."/>
            <person name="Munoz J.F."/>
            <person name="Poplawski S."/>
            <person name="Goldman W.E."/>
            <person name="Michael T."/>
            <person name="Cuomo C.A."/>
            <person name="Sil A."/>
            <person name="Beyhan S."/>
        </authorList>
    </citation>
    <scope>NUCLEOTIDE SEQUENCE</scope>
    <source>
        <strain evidence="3">WU24</strain>
    </source>
</reference>
<sequence length="986" mass="111012">MAEPLFNFLLIRPHVSQDARKPSIPLLQNSPFQKELLDALKTQSPRTDVLKVVKKFVISNEFIADPTGTDFQKKLRQFKVLVDEASNVSNDLKYTVVLELAKRAFGIAASELVKSGEFGTLLQNLRDSVVAIKYDQSEHSKPVEDLVNQIRDLELIEKAVQLEKDVPPTVSSDSASEFKGPATESTETTAAAGPPEWSENTAYKVGDQVSYDGHVPNPDGDPIPPTDESTNLFGYRQRSLLLPTETQLKSVLSEPEGNNDDPTDDTEKEADRLLSLHNQLFRAVKELTAMDPRKFQIPVQDPHDGFTHIVQNFRQKMREVERDLKSLAPSFEDIQITRVGNTLVSVRTPRPSKYSQFLTGINFGRLVPKLPLLPPPDPRVPHTVGKVNKIGVGDLLVVRQQLIGYEGADIAHIENVLKGESKSREHVRTDRTETVTSLETETTQEDTRELASTTRFEMGQETQKQIQEAYELKGGVQVTAKYGPAVEVSANVEGGFNRSKEESTKTATKFSQDVTEKAVKKITERVLQKTTTTITSEVVEKNSHGIDNTAGNVNISGVYQWVNKVYEAQVFNYGLRTLFDFMVPEPAAWVINTMTKAAESKTMLEKPQKFDLEPSQISEEGEDNYGHWVKVYEATDVGPPPADYITATDQINKGDGKPEQDYQHTGQITIESGYEAVQVVVGCAVNYWEENWVADVIVGNETCRFKQGAGFIIPLSVDKQRGTIPWGVKTWNTASIIVTVDIKCAVTEDATNKWRADTHAKLMTAYKARLQEYEEKLATLQLQQGITIEGRNPVANQATIKQELKKNCISIITGQHFDRFNSISIGPWAYPQINLYEAEAEGEYVRFFEQAFEWEQIMYVMYPYFWGRKPYWAQRLAFEDPDPQFDEFLKAGFARVQVPARPGFEAAIDHFLQFGELWNGGPLPTISSELFLPIADEIAERAQKPGEELPQGKPWKLRIPTQLVKLRQDDKLPKWIKKDGEWVPDE</sequence>
<name>A0A8A1M8E7_AJECA</name>
<keyword evidence="3" id="KW-0378">Hydrolase</keyword>
<feature type="region of interest" description="Disordered" evidence="2">
    <location>
        <begin position="424"/>
        <end position="449"/>
    </location>
</feature>
<dbReference type="VEuPathDB" id="FungiDB:I7I51_04428"/>
<dbReference type="Gene3D" id="2.10.10.20">
    <property type="entry name" value="Carbohydrate-binding module superfamily 5/12"/>
    <property type="match status" value="1"/>
</dbReference>
<evidence type="ECO:0000313" key="4">
    <source>
        <dbReference type="Proteomes" id="UP000663671"/>
    </source>
</evidence>
<dbReference type="GO" id="GO:0016787">
    <property type="term" value="F:hydrolase activity"/>
    <property type="evidence" value="ECO:0007669"/>
    <property type="project" value="UniProtKB-KW"/>
</dbReference>
<feature type="compositionally biased region" description="Low complexity" evidence="2">
    <location>
        <begin position="180"/>
        <end position="196"/>
    </location>
</feature>
<accession>A0A8A1M8E7</accession>
<keyword evidence="1" id="KW-0175">Coiled coil</keyword>